<dbReference type="InterPro" id="IPR004843">
    <property type="entry name" value="Calcineurin-like_PHP"/>
</dbReference>
<gene>
    <name evidence="3" type="ORF">KUA55_16740</name>
</gene>
<dbReference type="PIRSF" id="PIRSF033091">
    <property type="entry name" value="Pesterase_YhaO"/>
    <property type="match status" value="1"/>
</dbReference>
<proteinExistence type="predicted"/>
<evidence type="ECO:0000313" key="4">
    <source>
        <dbReference type="Proteomes" id="UP000774130"/>
    </source>
</evidence>
<keyword evidence="1" id="KW-0378">Hydrolase</keyword>
<dbReference type="PANTHER" id="PTHR30337:SF7">
    <property type="entry name" value="PHOSPHOESTERASE"/>
    <property type="match status" value="1"/>
</dbReference>
<dbReference type="RefSeq" id="WP_218327543.1">
    <property type="nucleotide sequence ID" value="NZ_JAHUZB010000010.1"/>
</dbReference>
<dbReference type="InterPro" id="IPR050535">
    <property type="entry name" value="DNA_Repair-Maintenance_Comp"/>
</dbReference>
<accession>A0ABS6THM8</accession>
<reference evidence="3 4" key="1">
    <citation type="submission" date="2021-06" db="EMBL/GenBank/DDBJ databases">
        <title>Enterococcus alishanensis sp. nov., a novel lactic acid bacterium isolated from fresh coffee beans.</title>
        <authorList>
            <person name="Chen Y.-S."/>
        </authorList>
    </citation>
    <scope>NUCLEOTIDE SEQUENCE [LARGE SCALE GENOMIC DNA]</scope>
    <source>
        <strain evidence="3 4">ALS3</strain>
    </source>
</reference>
<dbReference type="EMBL" id="JAHUZB010000010">
    <property type="protein sequence ID" value="MBV7392332.1"/>
    <property type="molecule type" value="Genomic_DNA"/>
</dbReference>
<dbReference type="InterPro" id="IPR014576">
    <property type="entry name" value="Pesterase_YhaO"/>
</dbReference>
<evidence type="ECO:0000313" key="3">
    <source>
        <dbReference type="EMBL" id="MBV7392332.1"/>
    </source>
</evidence>
<organism evidence="3 4">
    <name type="scientific">Enterococcus alishanensis</name>
    <dbReference type="NCBI Taxonomy" id="1303817"/>
    <lineage>
        <taxon>Bacteria</taxon>
        <taxon>Bacillati</taxon>
        <taxon>Bacillota</taxon>
        <taxon>Bacilli</taxon>
        <taxon>Lactobacillales</taxon>
        <taxon>Enterococcaceae</taxon>
        <taxon>Enterococcus</taxon>
    </lineage>
</organism>
<evidence type="ECO:0000259" key="2">
    <source>
        <dbReference type="Pfam" id="PF00149"/>
    </source>
</evidence>
<name>A0ABS6THM8_9ENTE</name>
<keyword evidence="4" id="KW-1185">Reference proteome</keyword>
<dbReference type="PANTHER" id="PTHR30337">
    <property type="entry name" value="COMPONENT OF ATP-DEPENDENT DSDNA EXONUCLEASE"/>
    <property type="match status" value="1"/>
</dbReference>
<sequence>MKFLHGADLHLDRSFEGLTNVKNAFQPYLMEANQKMLENIVDLAIAEDVDFVLLAGDTFHQHRPTLKTQQHFFAQMNRLAEKNIPVVMNFGNHDYYQSQRYWFDFPENMQLFTDETVATKKLQLKNGQEIAISSFSFDGPIIEAEKIDQFPRKTSNFHIGMYHGGQFPYAPFTTSKLAEKGYDYWALGHIHVPQMVSEMPPAYYSGTPLGHTKKEKNLAGVLLVEELAGKIKLQKVPVAPVVWQELTISLKEIRRSNQLLPYLVSRIAMTQPTLIQLKLTDNPTLAEEIQYQLASGELLETLNTSLPAEIFVTEVAFTSTTNERHYLAVDECLVDQLLTTYQSEAVFTEQLAEVNPKLQELLTADFQTEVLQNVQEKIKQAYRFRREKDVD</sequence>
<dbReference type="CDD" id="cd00840">
    <property type="entry name" value="MPP_Mre11_N"/>
    <property type="match status" value="1"/>
</dbReference>
<dbReference type="InterPro" id="IPR041796">
    <property type="entry name" value="Mre11_N"/>
</dbReference>
<dbReference type="Pfam" id="PF00149">
    <property type="entry name" value="Metallophos"/>
    <property type="match status" value="1"/>
</dbReference>
<feature type="domain" description="Calcineurin-like phosphoesterase" evidence="2">
    <location>
        <begin position="1"/>
        <end position="193"/>
    </location>
</feature>
<evidence type="ECO:0000256" key="1">
    <source>
        <dbReference type="ARBA" id="ARBA00022801"/>
    </source>
</evidence>
<protein>
    <submittedName>
        <fullName evidence="3">Metallophosphoesterase</fullName>
    </submittedName>
</protein>
<comment type="caution">
    <text evidence="3">The sequence shown here is derived from an EMBL/GenBank/DDBJ whole genome shotgun (WGS) entry which is preliminary data.</text>
</comment>
<dbReference type="Proteomes" id="UP000774130">
    <property type="component" value="Unassembled WGS sequence"/>
</dbReference>